<feature type="region of interest" description="Disordered" evidence="1">
    <location>
        <begin position="29"/>
        <end position="83"/>
    </location>
</feature>
<evidence type="ECO:0000313" key="3">
    <source>
        <dbReference type="EMBL" id="UUI67891.1"/>
    </source>
</evidence>
<dbReference type="Gene3D" id="2.60.120.200">
    <property type="match status" value="1"/>
</dbReference>
<proteinExistence type="predicted"/>
<reference evidence="3 4" key="1">
    <citation type="submission" date="2022-07" db="EMBL/GenBank/DDBJ databases">
        <title>Novel species in genus Aeromicrobium.</title>
        <authorList>
            <person name="Ye L."/>
        </authorList>
    </citation>
    <scope>NUCLEOTIDE SEQUENCE [LARGE SCALE GENOMIC DNA]</scope>
    <source>
        <strain evidence="4">zg-Y50</strain>
    </source>
</reference>
<feature type="chain" id="PRO_5045228702" evidence="2">
    <location>
        <begin position="26"/>
        <end position="727"/>
    </location>
</feature>
<accession>A0ABY5KBQ2</accession>
<feature type="signal peptide" evidence="2">
    <location>
        <begin position="1"/>
        <end position="25"/>
    </location>
</feature>
<dbReference type="Proteomes" id="UP001315860">
    <property type="component" value="Chromosome"/>
</dbReference>
<evidence type="ECO:0000313" key="4">
    <source>
        <dbReference type="Proteomes" id="UP001315860"/>
    </source>
</evidence>
<name>A0ABY5KBQ2_9ACTN</name>
<dbReference type="EMBL" id="CP101990">
    <property type="protein sequence ID" value="UUI67891.1"/>
    <property type="molecule type" value="Genomic_DNA"/>
</dbReference>
<dbReference type="RefSeq" id="WP_232418687.1">
    <property type="nucleotide sequence ID" value="NZ_CP101990.1"/>
</dbReference>
<evidence type="ECO:0000256" key="2">
    <source>
        <dbReference type="SAM" id="SignalP"/>
    </source>
</evidence>
<feature type="compositionally biased region" description="Basic and acidic residues" evidence="1">
    <location>
        <begin position="39"/>
        <end position="68"/>
    </location>
</feature>
<dbReference type="NCBIfam" id="NF038128">
    <property type="entry name" value="choice_anch_J"/>
    <property type="match status" value="1"/>
</dbReference>
<evidence type="ECO:0000256" key="1">
    <source>
        <dbReference type="SAM" id="MobiDB-lite"/>
    </source>
</evidence>
<dbReference type="Pfam" id="PF20773">
    <property type="entry name" value="InhA-like_MAM"/>
    <property type="match status" value="1"/>
</dbReference>
<sequence>MKISWKPLALSAVLAASALSGPALVGTTATAAPPSAKAADPRPVDPQSDLKDLTVEGKKVQAPKEYRGNRTQSRRAAPGETPPVGTVREWLALDDIQGGSYYKEYTLRGDGDHIEVWVANDIAFPAGDCRGAEATVVTDAQVAGLVQEFDTNIYPKESEAFSVAPERDGSNALIDGDFTGDGEKIVTLVDNVRDDNFYDFPEAPTYIAGFFSSAYNEYMDRNVMTIDAYDWEHRTGAAPVDESTDDLCTSRPARPRLYEGTFAHEYQHLLQYYTDPNESTAVNEGLSDFAQTLVGYVDGNATVEDPGGDSHLYCFQGFGTVKTPYNTTPRDCGGPENSFNLWDEGNTSSGVLADYGHAYQLMLYLYDKYGQDFISALHRDGEDQGIAGIEKQLEAEGAEFRKVFHDFQSMTLLDKILGDAKKSLVVGVARSKVTTPSLRSTVNLANPAAYATPGAAPNGADYVPLTVKGKPVTGASLRSATFEGAKTLPQLPLRWTSVTDDPDRPGDAVLFSGDANSLDVSAVRTVAVPATNATLTFDAKYGAEEGYDYGYVQVSTDGGATYTSIAGDKTVDGPQGPALNGATDGFEKHTFDLSAYAGQEILLAFRYISDGGVNEGGLKVDNVAVGGTTISDGSNLGEFRSPTQIRPTPVENWHVKLVGIRPGKVPYVAQVSSDGRSSIKLDHWSMLKLLPAKQIVAVVSYDDSTELVQQYAPYTLTVNGQVQPGGR</sequence>
<gene>
    <name evidence="3" type="ORF">NP095_11865</name>
</gene>
<organism evidence="3 4">
    <name type="scientific">Aeromicrobium duanguangcaii</name>
    <dbReference type="NCBI Taxonomy" id="2968086"/>
    <lineage>
        <taxon>Bacteria</taxon>
        <taxon>Bacillati</taxon>
        <taxon>Actinomycetota</taxon>
        <taxon>Actinomycetes</taxon>
        <taxon>Propionibacteriales</taxon>
        <taxon>Nocardioidaceae</taxon>
        <taxon>Aeromicrobium</taxon>
    </lineage>
</organism>
<keyword evidence="4" id="KW-1185">Reference proteome</keyword>
<protein>
    <submittedName>
        <fullName evidence="3">Immune inhibitor A</fullName>
    </submittedName>
</protein>
<feature type="compositionally biased region" description="Low complexity" evidence="1">
    <location>
        <begin position="29"/>
        <end position="38"/>
    </location>
</feature>
<keyword evidence="2" id="KW-0732">Signal</keyword>